<proteinExistence type="predicted"/>
<keyword evidence="3" id="KW-1185">Reference proteome</keyword>
<dbReference type="RefSeq" id="WP_187255911.1">
    <property type="nucleotide sequence ID" value="NZ_JBHULF010000006.1"/>
</dbReference>
<dbReference type="Pfam" id="PF20243">
    <property type="entry name" value="MbnP"/>
    <property type="match status" value="1"/>
</dbReference>
<dbReference type="PROSITE" id="PS51257">
    <property type="entry name" value="PROKAR_LIPOPROTEIN"/>
    <property type="match status" value="1"/>
</dbReference>
<dbReference type="EMBL" id="MBUA01000001">
    <property type="protein sequence ID" value="MBC6490622.1"/>
    <property type="molecule type" value="Genomic_DNA"/>
</dbReference>
<reference evidence="2 3" key="1">
    <citation type="submission" date="2016-07" db="EMBL/GenBank/DDBJ databases">
        <title>Genome analysis of Flavihumibacter stibioxidans YS-17.</title>
        <authorList>
            <person name="Shi K."/>
            <person name="Han Y."/>
            <person name="Wang G."/>
        </authorList>
    </citation>
    <scope>NUCLEOTIDE SEQUENCE [LARGE SCALE GENOMIC DNA]</scope>
    <source>
        <strain evidence="2 3">YS-17</strain>
    </source>
</reference>
<organism evidence="2 3">
    <name type="scientific">Flavihumibacter stibioxidans</name>
    <dbReference type="NCBI Taxonomy" id="1834163"/>
    <lineage>
        <taxon>Bacteria</taxon>
        <taxon>Pseudomonadati</taxon>
        <taxon>Bacteroidota</taxon>
        <taxon>Chitinophagia</taxon>
        <taxon>Chitinophagales</taxon>
        <taxon>Chitinophagaceae</taxon>
        <taxon>Flavihumibacter</taxon>
    </lineage>
</organism>
<feature type="domain" description="Copper-binding protein MbnP-like" evidence="1">
    <location>
        <begin position="35"/>
        <end position="234"/>
    </location>
</feature>
<dbReference type="InterPro" id="IPR046863">
    <property type="entry name" value="MbnP-like_dom"/>
</dbReference>
<evidence type="ECO:0000313" key="2">
    <source>
        <dbReference type="EMBL" id="MBC6490622.1"/>
    </source>
</evidence>
<sequence>MKTENSYKALTVLLAVLFILSGCQKENSVESPPRATLEIRFIPVINGQPLQLNQPYTNPFGETYSLSIFRFYAGRFSLGDQQSGLQKAVEGEPYYLPDLADQNSMQIAMPVEPGIYDALAFILGVDSALNVSGVQSGVLDPARGMFWTWNSGYIFTKIEGNSTASSQPNGKFEYHVGGFKNPFSAIRPMVAQLTGTDKWILGKDQTLHVDIAYDMNSFFDAHFPLRIAENAVVMTPGELAMNISLNFAGAFEIVDYSIR</sequence>
<protein>
    <recommendedName>
        <fullName evidence="1">Copper-binding protein MbnP-like domain-containing protein</fullName>
    </recommendedName>
</protein>
<evidence type="ECO:0000313" key="3">
    <source>
        <dbReference type="Proteomes" id="UP000765802"/>
    </source>
</evidence>
<comment type="caution">
    <text evidence="2">The sequence shown here is derived from an EMBL/GenBank/DDBJ whole genome shotgun (WGS) entry which is preliminary data.</text>
</comment>
<gene>
    <name evidence="2" type="ORF">BC349_06570</name>
</gene>
<evidence type="ECO:0000259" key="1">
    <source>
        <dbReference type="Pfam" id="PF20243"/>
    </source>
</evidence>
<dbReference type="Proteomes" id="UP000765802">
    <property type="component" value="Unassembled WGS sequence"/>
</dbReference>
<accession>A0ABR7M6N7</accession>
<name>A0ABR7M6N7_9BACT</name>